<proteinExistence type="predicted"/>
<name>A0A1Y1WA50_9FUNG</name>
<feature type="non-terminal residue" evidence="1">
    <location>
        <position position="1"/>
    </location>
</feature>
<dbReference type="Proteomes" id="UP000193922">
    <property type="component" value="Unassembled WGS sequence"/>
</dbReference>
<dbReference type="RefSeq" id="XP_040743970.1">
    <property type="nucleotide sequence ID" value="XM_040891069.1"/>
</dbReference>
<comment type="caution">
    <text evidence="1">The sequence shown here is derived from an EMBL/GenBank/DDBJ whole genome shotgun (WGS) entry which is preliminary data.</text>
</comment>
<dbReference type="AlphaFoldDB" id="A0A1Y1WA50"/>
<protein>
    <submittedName>
        <fullName evidence="1">Uncharacterized protein</fullName>
    </submittedName>
</protein>
<reference evidence="1 2" key="1">
    <citation type="submission" date="2016-07" db="EMBL/GenBank/DDBJ databases">
        <title>Pervasive Adenine N6-methylation of Active Genes in Fungi.</title>
        <authorList>
            <consortium name="DOE Joint Genome Institute"/>
            <person name="Mondo S.J."/>
            <person name="Dannebaum R.O."/>
            <person name="Kuo R.C."/>
            <person name="Labutti K."/>
            <person name="Haridas S."/>
            <person name="Kuo A."/>
            <person name="Salamov A."/>
            <person name="Ahrendt S.R."/>
            <person name="Lipzen A."/>
            <person name="Sullivan W."/>
            <person name="Andreopoulos W.B."/>
            <person name="Clum A."/>
            <person name="Lindquist E."/>
            <person name="Daum C."/>
            <person name="Ramamoorthy G.K."/>
            <person name="Gryganskyi A."/>
            <person name="Culley D."/>
            <person name="Magnuson J.K."/>
            <person name="James T.Y."/>
            <person name="O'Malley M.A."/>
            <person name="Stajich J.E."/>
            <person name="Spatafora J.W."/>
            <person name="Visel A."/>
            <person name="Grigoriev I.V."/>
        </authorList>
    </citation>
    <scope>NUCLEOTIDE SEQUENCE [LARGE SCALE GENOMIC DNA]</scope>
    <source>
        <strain evidence="1 2">ATCC 12442</strain>
    </source>
</reference>
<keyword evidence="2" id="KW-1185">Reference proteome</keyword>
<organism evidence="1 2">
    <name type="scientific">Linderina pennispora</name>
    <dbReference type="NCBI Taxonomy" id="61395"/>
    <lineage>
        <taxon>Eukaryota</taxon>
        <taxon>Fungi</taxon>
        <taxon>Fungi incertae sedis</taxon>
        <taxon>Zoopagomycota</taxon>
        <taxon>Kickxellomycotina</taxon>
        <taxon>Kickxellomycetes</taxon>
        <taxon>Kickxellales</taxon>
        <taxon>Kickxellaceae</taxon>
        <taxon>Linderina</taxon>
    </lineage>
</organism>
<gene>
    <name evidence="1" type="ORF">DL89DRAFT_316446</name>
</gene>
<dbReference type="GeneID" id="63807717"/>
<dbReference type="EMBL" id="MCFD01000006">
    <property type="protein sequence ID" value="ORX70332.1"/>
    <property type="molecule type" value="Genomic_DNA"/>
</dbReference>
<evidence type="ECO:0000313" key="2">
    <source>
        <dbReference type="Proteomes" id="UP000193922"/>
    </source>
</evidence>
<evidence type="ECO:0000313" key="1">
    <source>
        <dbReference type="EMBL" id="ORX70332.1"/>
    </source>
</evidence>
<sequence>QRTACNRVPLCYHSHWAGTIGHHRAGRHLVALPFSLDFWQLRKLRFALNLACHVLLDRSQTHLSLQRIMPEAYAVQSRTGHASMLASGRPLRPSIGDAAAYVPRHSPSGWKRRARMPTIMRPSVKAQRLPIRCSSLYGGHYYATSAASVGTGALQSYRRFYGYAACFSGGFSLPKYMYAPHTTITAITAIADLHTQVGFSLHRLVCQVGTRIKSAIWHTATTNAIARGQHAHVMDVRATVSYKRREFRALVPFLTRKQNHGLPC</sequence>
<accession>A0A1Y1WA50</accession>